<dbReference type="AlphaFoldDB" id="A0A4R4W480"/>
<organism evidence="1 2">
    <name type="scientific">Nonomuraea diastatica</name>
    <dbReference type="NCBI Taxonomy" id="1848329"/>
    <lineage>
        <taxon>Bacteria</taxon>
        <taxon>Bacillati</taxon>
        <taxon>Actinomycetota</taxon>
        <taxon>Actinomycetes</taxon>
        <taxon>Streptosporangiales</taxon>
        <taxon>Streptosporangiaceae</taxon>
        <taxon>Nonomuraea</taxon>
    </lineage>
</organism>
<reference evidence="1 2" key="1">
    <citation type="submission" date="2019-03" db="EMBL/GenBank/DDBJ databases">
        <title>Draft genome sequences of novel Actinobacteria.</title>
        <authorList>
            <person name="Sahin N."/>
            <person name="Ay H."/>
            <person name="Saygin H."/>
        </authorList>
    </citation>
    <scope>NUCLEOTIDE SEQUENCE [LARGE SCALE GENOMIC DNA]</scope>
    <source>
        <strain evidence="1 2">KC712</strain>
    </source>
</reference>
<dbReference type="Proteomes" id="UP000294543">
    <property type="component" value="Unassembled WGS sequence"/>
</dbReference>
<dbReference type="EMBL" id="SMKP01000214">
    <property type="protein sequence ID" value="TDD11667.1"/>
    <property type="molecule type" value="Genomic_DNA"/>
</dbReference>
<comment type="caution">
    <text evidence="1">The sequence shown here is derived from an EMBL/GenBank/DDBJ whole genome shotgun (WGS) entry which is preliminary data.</text>
</comment>
<sequence length="99" mass="11437">MVSILATAVEPLVSRVGLESTDYHYQMDGIYRRLGDVKRALETGRRTDLDPALFELLGLFDHLLFRILIRDPTIRACLKRSPSLRLRLEELRERFPAAL</sequence>
<gene>
    <name evidence="1" type="ORF">E1294_44810</name>
</gene>
<name>A0A4R4W480_9ACTN</name>
<protein>
    <submittedName>
        <fullName evidence="1">Uncharacterized protein</fullName>
    </submittedName>
</protein>
<accession>A0A4R4W480</accession>
<evidence type="ECO:0000313" key="1">
    <source>
        <dbReference type="EMBL" id="TDD11667.1"/>
    </source>
</evidence>
<keyword evidence="2" id="KW-1185">Reference proteome</keyword>
<evidence type="ECO:0000313" key="2">
    <source>
        <dbReference type="Proteomes" id="UP000294543"/>
    </source>
</evidence>
<dbReference type="RefSeq" id="WP_165977834.1">
    <property type="nucleotide sequence ID" value="NZ_SMKP01000214.1"/>
</dbReference>
<proteinExistence type="predicted"/>